<dbReference type="PROSITE" id="PS50005">
    <property type="entry name" value="TPR"/>
    <property type="match status" value="2"/>
</dbReference>
<organism evidence="3 4">
    <name type="scientific">Microscilla marina ATCC 23134</name>
    <dbReference type="NCBI Taxonomy" id="313606"/>
    <lineage>
        <taxon>Bacteria</taxon>
        <taxon>Pseudomonadati</taxon>
        <taxon>Bacteroidota</taxon>
        <taxon>Cytophagia</taxon>
        <taxon>Cytophagales</taxon>
        <taxon>Microscillaceae</taxon>
        <taxon>Microscilla</taxon>
    </lineage>
</organism>
<feature type="repeat" description="TPR" evidence="1">
    <location>
        <begin position="197"/>
        <end position="230"/>
    </location>
</feature>
<dbReference type="InterPro" id="IPR011990">
    <property type="entry name" value="TPR-like_helical_dom_sf"/>
</dbReference>
<sequence>MQPDSALVYYQKLAAIYKNEAPKQYYFTEAKIAEQLINLRKYTQAKRLLDQQLRASVHLFNPEVEARLLQSLAKLAYAQKHYKVGFRLCEKAEKAYQSVEAITLDKIDLHVLKADFVSRLAYFDQSLSLIDTCMATLQTHRPESVRVAYLRVKLYAIQSFIELGGKLAFDKSLETCYKSLKLLKRLPTTKQNLYWQSRFIYRQGLIYKNQQKFSLAYQYYRVALQLNKQVFGNTHQEVASSLLQIGRLYAMHAAKKYSLGRQRAITDKPIKYPELDSAFVYYRQSLKLYKKKNTCFKEQIGRIYSNLAYLYTHIRKYEQAEEYFQHSYEILSKVYGKTHPEMVPLYNYWGALVCVLKKYSQQLEILHKGLLSNAKNFNNKDIFVAPPVKDYYHPGYFHAFCTSKAMAFANRSGDLKDLKASLYHFEVADSLIKHCRNRVFRKQSHLFTASLINQANIGIQGKSAVYTCSQLYRQTKKAKYLEKAFYFIERGNSSFLMQALAEAEAKKISDIPRKLLDKERSLRKQIVYYEHKQGQNKQDSLVRLNMDYETLIAQLEKEYPRYAQLKLDVKQVTIQQLQQSMPAQTATLMYTFGVQSNNYVFVITKNTAQLVLLPKAANIQAAISHYYNQLSSEKRLRNFAPASYQGYKALFKPAEKYLKGIRKLVVIAPSLENIPFEAMITQLPKSLQQDDFSKLNYLGKHYQISYHYSATLWYKAINQVVEQTVAPELHFLAFAPFSVGKGAVFNTIRGANDYLPESGLEVKSIYNVFKSKNLSAEVSLAKAATKDYFIQKVKTAHIVHIASHSEANTQHVGLAKIHFAEFNHQNQNFSGCLLASEVYNLELNADLLVLSSCESGVGKLIEGEGVFSLARSFLYAGARNIVFSLWEIDDYYTRELMVIFYQQFLTHSMSYSRALQIAQQKMVAKGVHPKHWSGIVMIGK</sequence>
<evidence type="ECO:0000259" key="2">
    <source>
        <dbReference type="Pfam" id="PF12770"/>
    </source>
</evidence>
<dbReference type="PANTHER" id="PTHR10098">
    <property type="entry name" value="RAPSYN-RELATED"/>
    <property type="match status" value="1"/>
</dbReference>
<dbReference type="eggNOG" id="COG4995">
    <property type="taxonomic scope" value="Bacteria"/>
</dbReference>
<dbReference type="Pfam" id="PF13424">
    <property type="entry name" value="TPR_12"/>
    <property type="match status" value="1"/>
</dbReference>
<dbReference type="PANTHER" id="PTHR10098:SF108">
    <property type="entry name" value="TETRATRICOPEPTIDE REPEAT PROTEIN 28"/>
    <property type="match status" value="1"/>
</dbReference>
<dbReference type="AlphaFoldDB" id="A1ZPG7"/>
<name>A1ZPG7_MICM2</name>
<evidence type="ECO:0000313" key="4">
    <source>
        <dbReference type="Proteomes" id="UP000004095"/>
    </source>
</evidence>
<keyword evidence="4" id="KW-1185">Reference proteome</keyword>
<feature type="repeat" description="TPR" evidence="1">
    <location>
        <begin position="301"/>
        <end position="334"/>
    </location>
</feature>
<keyword evidence="1" id="KW-0802">TPR repeat</keyword>
<dbReference type="eggNOG" id="COG0457">
    <property type="taxonomic scope" value="Bacteria"/>
</dbReference>
<dbReference type="InterPro" id="IPR024983">
    <property type="entry name" value="CHAT_dom"/>
</dbReference>
<dbReference type="Proteomes" id="UP000004095">
    <property type="component" value="Unassembled WGS sequence"/>
</dbReference>
<dbReference type="SUPFAM" id="SSF48452">
    <property type="entry name" value="TPR-like"/>
    <property type="match status" value="2"/>
</dbReference>
<comment type="caution">
    <text evidence="3">The sequence shown here is derived from an EMBL/GenBank/DDBJ whole genome shotgun (WGS) entry which is preliminary data.</text>
</comment>
<gene>
    <name evidence="3" type="ORF">M23134_03774</name>
</gene>
<dbReference type="InterPro" id="IPR019734">
    <property type="entry name" value="TPR_rpt"/>
</dbReference>
<accession>A1ZPG7</accession>
<proteinExistence type="predicted"/>
<dbReference type="Pfam" id="PF12770">
    <property type="entry name" value="CHAT"/>
    <property type="match status" value="1"/>
</dbReference>
<protein>
    <submittedName>
        <fullName evidence="3">Tetratricopeptide repeat family</fullName>
    </submittedName>
</protein>
<dbReference type="Gene3D" id="1.25.40.10">
    <property type="entry name" value="Tetratricopeptide repeat domain"/>
    <property type="match status" value="1"/>
</dbReference>
<evidence type="ECO:0000313" key="3">
    <source>
        <dbReference type="EMBL" id="EAY27706.1"/>
    </source>
</evidence>
<evidence type="ECO:0000256" key="1">
    <source>
        <dbReference type="PROSITE-ProRule" id="PRU00339"/>
    </source>
</evidence>
<dbReference type="SMART" id="SM00028">
    <property type="entry name" value="TPR"/>
    <property type="match status" value="2"/>
</dbReference>
<reference evidence="3 4" key="1">
    <citation type="submission" date="2007-01" db="EMBL/GenBank/DDBJ databases">
        <authorList>
            <person name="Haygood M."/>
            <person name="Podell S."/>
            <person name="Anderson C."/>
            <person name="Hopkinson B."/>
            <person name="Roe K."/>
            <person name="Barbeau K."/>
            <person name="Gaasterland T."/>
            <person name="Ferriera S."/>
            <person name="Johnson J."/>
            <person name="Kravitz S."/>
            <person name="Beeson K."/>
            <person name="Sutton G."/>
            <person name="Rogers Y.-H."/>
            <person name="Friedman R."/>
            <person name="Frazier M."/>
            <person name="Venter J.C."/>
        </authorList>
    </citation>
    <scope>NUCLEOTIDE SEQUENCE [LARGE SCALE GENOMIC DNA]</scope>
    <source>
        <strain evidence="3 4">ATCC 23134</strain>
    </source>
</reference>
<dbReference type="EMBL" id="AAWS01000021">
    <property type="protein sequence ID" value="EAY27706.1"/>
    <property type="molecule type" value="Genomic_DNA"/>
</dbReference>
<feature type="domain" description="CHAT" evidence="2">
    <location>
        <begin position="647"/>
        <end position="940"/>
    </location>
</feature>